<dbReference type="AlphaFoldDB" id="A0AAF0YNA7"/>
<feature type="compositionally biased region" description="Basic and acidic residues" evidence="1">
    <location>
        <begin position="31"/>
        <end position="50"/>
    </location>
</feature>
<accession>A0AAF0YNA7</accession>
<keyword evidence="2" id="KW-0732">Signal</keyword>
<reference evidence="3 4" key="2">
    <citation type="submission" date="2023-10" db="EMBL/GenBank/DDBJ databases">
        <authorList>
            <person name="Choi B."/>
        </authorList>
    </citation>
    <scope>NUCLEOTIDE SEQUENCE [LARGE SCALE GENOMIC DNA]</scope>
    <source>
        <strain evidence="3 4">UMB0959</strain>
    </source>
</reference>
<feature type="region of interest" description="Disordered" evidence="1">
    <location>
        <begin position="31"/>
        <end position="66"/>
    </location>
</feature>
<evidence type="ECO:0000313" key="3">
    <source>
        <dbReference type="EMBL" id="WOS96624.1"/>
    </source>
</evidence>
<sequence>MNKKLLLSLTSSALLLLLTACGESSTEEVASELRKDAESEQVEAEKKKDEVIEETGEEEATTETEDVNKNIADDDFVKIDLKNVERTKDEIFGDSIKVNFEIENKTDRKIIVQSRDVSADGYMVDDIAVFSAEIVGGKKIKDALVLEEMFLPEGEELPELNENLEMTLIVFDDETFDDIGSYEVNIDF</sequence>
<dbReference type="Proteomes" id="UP000243626">
    <property type="component" value="Chromosome"/>
</dbReference>
<evidence type="ECO:0000256" key="2">
    <source>
        <dbReference type="SAM" id="SignalP"/>
    </source>
</evidence>
<organism evidence="3 4">
    <name type="scientific">Nosocomiicoccus massiliensis</name>
    <dbReference type="NCBI Taxonomy" id="1232430"/>
    <lineage>
        <taxon>Bacteria</taxon>
        <taxon>Bacillati</taxon>
        <taxon>Bacillota</taxon>
        <taxon>Bacilli</taxon>
        <taxon>Bacillales</taxon>
        <taxon>Staphylococcaceae</taxon>
        <taxon>Nosocomiicoccus</taxon>
    </lineage>
</organism>
<feature type="compositionally biased region" description="Acidic residues" evidence="1">
    <location>
        <begin position="51"/>
        <end position="65"/>
    </location>
</feature>
<dbReference type="KEGG" id="nmy:CJ229_002450"/>
<gene>
    <name evidence="3" type="ORF">CJ229_002450</name>
</gene>
<evidence type="ECO:0000256" key="1">
    <source>
        <dbReference type="SAM" id="MobiDB-lite"/>
    </source>
</evidence>
<evidence type="ECO:0000313" key="4">
    <source>
        <dbReference type="Proteomes" id="UP000243626"/>
    </source>
</evidence>
<evidence type="ECO:0008006" key="5">
    <source>
        <dbReference type="Google" id="ProtNLM"/>
    </source>
</evidence>
<reference evidence="4" key="1">
    <citation type="submission" date="2017-09" db="EMBL/GenBank/DDBJ databases">
        <title>Bacterial strain isolated from the female urinary microbiota.</title>
        <authorList>
            <person name="Thomas-White K."/>
            <person name="Kumar N."/>
            <person name="Forster S."/>
            <person name="Putonti C."/>
            <person name="Lawley T."/>
            <person name="Wolfe A.J."/>
        </authorList>
    </citation>
    <scope>NUCLEOTIDE SEQUENCE [LARGE SCALE GENOMIC DNA]</scope>
    <source>
        <strain evidence="4">UMB0959</strain>
    </source>
</reference>
<dbReference type="PROSITE" id="PS51257">
    <property type="entry name" value="PROKAR_LIPOPROTEIN"/>
    <property type="match status" value="1"/>
</dbReference>
<name>A0AAF0YNA7_9STAP</name>
<feature type="signal peptide" evidence="2">
    <location>
        <begin position="1"/>
        <end position="22"/>
    </location>
</feature>
<protein>
    <recommendedName>
        <fullName evidence="5">DUF4352 domain-containing protein</fullName>
    </recommendedName>
</protein>
<keyword evidence="4" id="KW-1185">Reference proteome</keyword>
<dbReference type="RefSeq" id="WP_102167487.1">
    <property type="nucleotide sequence ID" value="NZ_CP136964.1"/>
</dbReference>
<dbReference type="EMBL" id="CP136964">
    <property type="protein sequence ID" value="WOS96624.1"/>
    <property type="molecule type" value="Genomic_DNA"/>
</dbReference>
<feature type="chain" id="PRO_5042221950" description="DUF4352 domain-containing protein" evidence="2">
    <location>
        <begin position="23"/>
        <end position="188"/>
    </location>
</feature>
<proteinExistence type="predicted"/>